<comment type="caution">
    <text evidence="1">The sequence shown here is derived from an EMBL/GenBank/DDBJ whole genome shotgun (WGS) entry which is preliminary data.</text>
</comment>
<sequence>MSDPSAIAFLLEASALASPSVRSTPGALSISSTNASMSDSSGANSVSSSPVIASMSELSAMTSLAPSKASSTTARETLDFEIVVAHYNEDLAWLKPVIGHCKVYSKGGPKHTPELCFEVEALENIGREGHTYLHHIVNYYESLKDVTLFTQGRVDDHIQLTALEMKEKALEIKPGRVTTFPHRAMELFNLWDGIPWEKYPCWAKWSSPEGIFKGKKAPKTPAQYFGDFFDNFGHDGPPMSIGFQPGAIFAVRRETIHQHPKETYQQRLEDLFLGDMESVDPETGHYLERFWPAMFRNEEYCCWDASEISDAELNDQGQLAKGKWHETPQGVEVDVGFTNTT</sequence>
<keyword evidence="2" id="KW-1185">Reference proteome</keyword>
<reference evidence="1" key="1">
    <citation type="submission" date="2021-03" db="EMBL/GenBank/DDBJ databases">
        <authorList>
            <person name="Tagirdzhanova G."/>
        </authorList>
    </citation>
    <scope>NUCLEOTIDE SEQUENCE</scope>
</reference>
<name>A0A8H3J6U2_9LECA</name>
<dbReference type="AlphaFoldDB" id="A0A8H3J6U2"/>
<dbReference type="PANTHER" id="PTHR37490:SF1">
    <property type="entry name" value="GLYCOSYLTRANSFERASE 2-LIKE DOMAIN-CONTAINING PROTEIN"/>
    <property type="match status" value="1"/>
</dbReference>
<dbReference type="OrthoDB" id="28755at2759"/>
<gene>
    <name evidence="1" type="ORF">IMSHALPRED_002941</name>
</gene>
<dbReference type="PANTHER" id="PTHR37490">
    <property type="entry name" value="EXPRESSED PROTEIN"/>
    <property type="match status" value="1"/>
</dbReference>
<evidence type="ECO:0000313" key="2">
    <source>
        <dbReference type="Proteomes" id="UP000664534"/>
    </source>
</evidence>
<proteinExistence type="predicted"/>
<accession>A0A8H3J6U2</accession>
<dbReference type="EMBL" id="CAJPDT010000159">
    <property type="protein sequence ID" value="CAF9941857.1"/>
    <property type="molecule type" value="Genomic_DNA"/>
</dbReference>
<dbReference type="InterPro" id="IPR021838">
    <property type="entry name" value="DUF3431"/>
</dbReference>
<evidence type="ECO:0000313" key="1">
    <source>
        <dbReference type="EMBL" id="CAF9941857.1"/>
    </source>
</evidence>
<dbReference type="Proteomes" id="UP000664534">
    <property type="component" value="Unassembled WGS sequence"/>
</dbReference>
<protein>
    <submittedName>
        <fullName evidence="1">Uncharacterized protein</fullName>
    </submittedName>
</protein>
<organism evidence="1 2">
    <name type="scientific">Imshaugia aleurites</name>
    <dbReference type="NCBI Taxonomy" id="172621"/>
    <lineage>
        <taxon>Eukaryota</taxon>
        <taxon>Fungi</taxon>
        <taxon>Dikarya</taxon>
        <taxon>Ascomycota</taxon>
        <taxon>Pezizomycotina</taxon>
        <taxon>Lecanoromycetes</taxon>
        <taxon>OSLEUM clade</taxon>
        <taxon>Lecanoromycetidae</taxon>
        <taxon>Lecanorales</taxon>
        <taxon>Lecanorineae</taxon>
        <taxon>Parmeliaceae</taxon>
        <taxon>Imshaugia</taxon>
    </lineage>
</organism>
<dbReference type="Pfam" id="PF11913">
    <property type="entry name" value="DUF3431"/>
    <property type="match status" value="1"/>
</dbReference>